<sequence>MPAKTGFGKPQPQKNSSNTARRVKAEKQYEKMSSKGMPEFAIFARIKDKKNWYPVGSLTVNRSNQINQAIFANLEDLRQGAFRLYPILRKNQQNLEYGYKLKGEEFADEPIQLAVPPQPGAGNLIQNTVANVTNAVSGLFKRK</sequence>
<dbReference type="RefSeq" id="WP_069967827.1">
    <property type="nucleotide sequence ID" value="NZ_CM124774.1"/>
</dbReference>
<proteinExistence type="predicted"/>
<reference evidence="2" key="1">
    <citation type="submission" date="2016-09" db="EMBL/GenBank/DDBJ databases">
        <title>Draft genome of thermotolerant cyanobacterium Desertifilum sp. strain IPPAS B-1220.</title>
        <authorList>
            <person name="Sinetova M.A."/>
            <person name="Bolakhan K."/>
            <person name="Zayadan B.K."/>
            <person name="Mironov K.S."/>
            <person name="Ustinova V."/>
            <person name="Kupriyanova E.V."/>
            <person name="Sidorov R.A."/>
            <person name="Skrypnik A.N."/>
            <person name="Gogoleva N.E."/>
            <person name="Gogolev Y.V."/>
            <person name="Los D.A."/>
        </authorList>
    </citation>
    <scope>NUCLEOTIDE SEQUENCE [LARGE SCALE GENOMIC DNA]</scope>
    <source>
        <strain evidence="2">IPPAS B-1220</strain>
    </source>
</reference>
<evidence type="ECO:0000313" key="2">
    <source>
        <dbReference type="EMBL" id="OEJ74575.1"/>
    </source>
</evidence>
<comment type="caution">
    <text evidence="2">The sequence shown here is derived from an EMBL/GenBank/DDBJ whole genome shotgun (WGS) entry which is preliminary data.</text>
</comment>
<dbReference type="OrthoDB" id="456078at2"/>
<dbReference type="InterPro" id="IPR045388">
    <property type="entry name" value="HHL1-like"/>
</dbReference>
<dbReference type="EMBL" id="MJGC01000065">
    <property type="protein sequence ID" value="OEJ74575.1"/>
    <property type="molecule type" value="Genomic_DNA"/>
</dbReference>
<protein>
    <submittedName>
        <fullName evidence="2">Uncharacterized protein</fullName>
    </submittedName>
</protein>
<organism evidence="2">
    <name type="scientific">Desertifilum tharense IPPAS B-1220</name>
    <dbReference type="NCBI Taxonomy" id="1781255"/>
    <lineage>
        <taxon>Bacteria</taxon>
        <taxon>Bacillati</taxon>
        <taxon>Cyanobacteriota</taxon>
        <taxon>Cyanophyceae</taxon>
        <taxon>Desertifilales</taxon>
        <taxon>Desertifilaceae</taxon>
        <taxon>Desertifilum</taxon>
    </lineage>
</organism>
<dbReference type="AlphaFoldDB" id="A0A1E5QIS8"/>
<accession>A0A1E5QIS8</accession>
<name>A0A1E5QIS8_9CYAN</name>
<dbReference type="Pfam" id="PF20133">
    <property type="entry name" value="HHL1-like"/>
    <property type="match status" value="1"/>
</dbReference>
<gene>
    <name evidence="2" type="ORF">BH720_13965</name>
</gene>
<feature type="region of interest" description="Disordered" evidence="1">
    <location>
        <begin position="1"/>
        <end position="31"/>
    </location>
</feature>
<evidence type="ECO:0000256" key="1">
    <source>
        <dbReference type="SAM" id="MobiDB-lite"/>
    </source>
</evidence>